<comment type="caution">
    <text evidence="1">The sequence shown here is derived from an EMBL/GenBank/DDBJ whole genome shotgun (WGS) entry which is preliminary data.</text>
</comment>
<evidence type="ECO:0000313" key="2">
    <source>
        <dbReference type="Proteomes" id="UP000237000"/>
    </source>
</evidence>
<keyword evidence="2" id="KW-1185">Reference proteome</keyword>
<dbReference type="AlphaFoldDB" id="A0A2P5FNQ5"/>
<reference evidence="2" key="1">
    <citation type="submission" date="2016-06" db="EMBL/GenBank/DDBJ databases">
        <title>Parallel loss of symbiosis genes in relatives of nitrogen-fixing non-legume Parasponia.</title>
        <authorList>
            <person name="Van Velzen R."/>
            <person name="Holmer R."/>
            <person name="Bu F."/>
            <person name="Rutten L."/>
            <person name="Van Zeijl A."/>
            <person name="Liu W."/>
            <person name="Santuari L."/>
            <person name="Cao Q."/>
            <person name="Sharma T."/>
            <person name="Shen D."/>
            <person name="Roswanjaya Y."/>
            <person name="Wardhani T."/>
            <person name="Kalhor M.S."/>
            <person name="Jansen J."/>
            <person name="Van den Hoogen J."/>
            <person name="Gungor B."/>
            <person name="Hartog M."/>
            <person name="Hontelez J."/>
            <person name="Verver J."/>
            <person name="Yang W.-C."/>
            <person name="Schijlen E."/>
            <person name="Repin R."/>
            <person name="Schilthuizen M."/>
            <person name="Schranz E."/>
            <person name="Heidstra R."/>
            <person name="Miyata K."/>
            <person name="Fedorova E."/>
            <person name="Kohlen W."/>
            <person name="Bisseling T."/>
            <person name="Smit S."/>
            <person name="Geurts R."/>
        </authorList>
    </citation>
    <scope>NUCLEOTIDE SEQUENCE [LARGE SCALE GENOMIC DNA]</scope>
    <source>
        <strain evidence="2">cv. RG33-2</strain>
    </source>
</reference>
<dbReference type="Proteomes" id="UP000237000">
    <property type="component" value="Unassembled WGS sequence"/>
</dbReference>
<proteinExistence type="predicted"/>
<dbReference type="OrthoDB" id="1164832at2759"/>
<gene>
    <name evidence="1" type="ORF">TorRG33x02_045950</name>
</gene>
<sequence>MLVVPEDRELYLNLQDLRLLSYLEFQGTLRIPECTNVRGPDEAGL</sequence>
<dbReference type="InParanoid" id="A0A2P5FNQ5"/>
<accession>A0A2P5FNQ5</accession>
<protein>
    <submittedName>
        <fullName evidence="1">Uncharacterized protein</fullName>
    </submittedName>
</protein>
<evidence type="ECO:0000313" key="1">
    <source>
        <dbReference type="EMBL" id="PON99428.1"/>
    </source>
</evidence>
<name>A0A2P5FNQ5_TREOI</name>
<dbReference type="EMBL" id="JXTC01000018">
    <property type="protein sequence ID" value="PON99428.1"/>
    <property type="molecule type" value="Genomic_DNA"/>
</dbReference>
<organism evidence="1 2">
    <name type="scientific">Trema orientale</name>
    <name type="common">Charcoal tree</name>
    <name type="synonym">Celtis orientalis</name>
    <dbReference type="NCBI Taxonomy" id="63057"/>
    <lineage>
        <taxon>Eukaryota</taxon>
        <taxon>Viridiplantae</taxon>
        <taxon>Streptophyta</taxon>
        <taxon>Embryophyta</taxon>
        <taxon>Tracheophyta</taxon>
        <taxon>Spermatophyta</taxon>
        <taxon>Magnoliopsida</taxon>
        <taxon>eudicotyledons</taxon>
        <taxon>Gunneridae</taxon>
        <taxon>Pentapetalae</taxon>
        <taxon>rosids</taxon>
        <taxon>fabids</taxon>
        <taxon>Rosales</taxon>
        <taxon>Cannabaceae</taxon>
        <taxon>Trema</taxon>
    </lineage>
</organism>